<protein>
    <recommendedName>
        <fullName evidence="7">GRF-type domain-containing protein</fullName>
    </recommendedName>
</protein>
<keyword evidence="6" id="KW-0472">Membrane</keyword>
<evidence type="ECO:0000256" key="1">
    <source>
        <dbReference type="ARBA" id="ARBA00022723"/>
    </source>
</evidence>
<dbReference type="GO" id="GO:0008270">
    <property type="term" value="F:zinc ion binding"/>
    <property type="evidence" value="ECO:0007669"/>
    <property type="project" value="UniProtKB-KW"/>
</dbReference>
<feature type="region of interest" description="Disordered" evidence="5">
    <location>
        <begin position="1"/>
        <end position="27"/>
    </location>
</feature>
<dbReference type="EMBL" id="JACGWJ010000003">
    <property type="protein sequence ID" value="KAL0430516.1"/>
    <property type="molecule type" value="Genomic_DNA"/>
</dbReference>
<keyword evidence="1" id="KW-0479">Metal-binding</keyword>
<keyword evidence="6" id="KW-1133">Transmembrane helix</keyword>
<feature type="domain" description="GRF-type" evidence="7">
    <location>
        <begin position="37"/>
        <end position="78"/>
    </location>
</feature>
<keyword evidence="3" id="KW-0862">Zinc</keyword>
<proteinExistence type="predicted"/>
<gene>
    <name evidence="8" type="ORF">Sradi_0677600</name>
</gene>
<evidence type="ECO:0000256" key="6">
    <source>
        <dbReference type="SAM" id="Phobius"/>
    </source>
</evidence>
<dbReference type="InterPro" id="IPR010666">
    <property type="entry name" value="Znf_GRF"/>
</dbReference>
<comment type="caution">
    <text evidence="8">The sequence shown here is derived from an EMBL/GenBank/DDBJ whole genome shotgun (WGS) entry which is preliminary data.</text>
</comment>
<accession>A0AAW2VQ12</accession>
<name>A0AAW2VQ12_SESRA</name>
<dbReference type="PROSITE" id="PS51999">
    <property type="entry name" value="ZF_GRF"/>
    <property type="match status" value="1"/>
</dbReference>
<feature type="compositionally biased region" description="Low complexity" evidence="5">
    <location>
        <begin position="7"/>
        <end position="22"/>
    </location>
</feature>
<reference evidence="8" key="2">
    <citation type="journal article" date="2024" name="Plant">
        <title>Genomic evolution and insights into agronomic trait innovations of Sesamum species.</title>
        <authorList>
            <person name="Miao H."/>
            <person name="Wang L."/>
            <person name="Qu L."/>
            <person name="Liu H."/>
            <person name="Sun Y."/>
            <person name="Le M."/>
            <person name="Wang Q."/>
            <person name="Wei S."/>
            <person name="Zheng Y."/>
            <person name="Lin W."/>
            <person name="Duan Y."/>
            <person name="Cao H."/>
            <person name="Xiong S."/>
            <person name="Wang X."/>
            <person name="Wei L."/>
            <person name="Li C."/>
            <person name="Ma Q."/>
            <person name="Ju M."/>
            <person name="Zhao R."/>
            <person name="Li G."/>
            <person name="Mu C."/>
            <person name="Tian Q."/>
            <person name="Mei H."/>
            <person name="Zhang T."/>
            <person name="Gao T."/>
            <person name="Zhang H."/>
        </authorList>
    </citation>
    <scope>NUCLEOTIDE SEQUENCE</scope>
    <source>
        <strain evidence="8">G02</strain>
    </source>
</reference>
<organism evidence="8">
    <name type="scientific">Sesamum radiatum</name>
    <name type="common">Black benniseed</name>
    <dbReference type="NCBI Taxonomy" id="300843"/>
    <lineage>
        <taxon>Eukaryota</taxon>
        <taxon>Viridiplantae</taxon>
        <taxon>Streptophyta</taxon>
        <taxon>Embryophyta</taxon>
        <taxon>Tracheophyta</taxon>
        <taxon>Spermatophyta</taxon>
        <taxon>Magnoliopsida</taxon>
        <taxon>eudicotyledons</taxon>
        <taxon>Gunneridae</taxon>
        <taxon>Pentapetalae</taxon>
        <taxon>asterids</taxon>
        <taxon>lamiids</taxon>
        <taxon>Lamiales</taxon>
        <taxon>Pedaliaceae</taxon>
        <taxon>Sesamum</taxon>
    </lineage>
</organism>
<evidence type="ECO:0000256" key="3">
    <source>
        <dbReference type="ARBA" id="ARBA00022833"/>
    </source>
</evidence>
<dbReference type="Pfam" id="PF06839">
    <property type="entry name" value="Zn_ribbon_GRF"/>
    <property type="match status" value="1"/>
</dbReference>
<dbReference type="PANTHER" id="PTHR33248">
    <property type="entry name" value="ZINC ION-BINDING PROTEIN"/>
    <property type="match status" value="1"/>
</dbReference>
<reference evidence="8" key="1">
    <citation type="submission" date="2020-06" db="EMBL/GenBank/DDBJ databases">
        <authorList>
            <person name="Li T."/>
            <person name="Hu X."/>
            <person name="Zhang T."/>
            <person name="Song X."/>
            <person name="Zhang H."/>
            <person name="Dai N."/>
            <person name="Sheng W."/>
            <person name="Hou X."/>
            <person name="Wei L."/>
        </authorList>
    </citation>
    <scope>NUCLEOTIDE SEQUENCE</scope>
    <source>
        <strain evidence="8">G02</strain>
        <tissue evidence="8">Leaf</tissue>
    </source>
</reference>
<feature type="transmembrane region" description="Helical" evidence="6">
    <location>
        <begin position="118"/>
        <end position="142"/>
    </location>
</feature>
<evidence type="ECO:0000256" key="2">
    <source>
        <dbReference type="ARBA" id="ARBA00022771"/>
    </source>
</evidence>
<evidence type="ECO:0000259" key="7">
    <source>
        <dbReference type="PROSITE" id="PS51999"/>
    </source>
</evidence>
<evidence type="ECO:0000313" key="8">
    <source>
        <dbReference type="EMBL" id="KAL0430516.1"/>
    </source>
</evidence>
<sequence length="430" mass="48843">MDNGHWSPGMSSSSTMSGRTTSWQNASTSSNDILRQCTCGREVVVRTSWTTTNPGRRFRGCPGTEGTYCGTFQWVDPPMCRRSKEVIPGLLNRISQYESLLKRAKENGEIQHKRLRRLYYVLIALVICWAATLWLAIFYSLAGRKCDFDVVHPPTTQYCTMCFQNVDEWILLPTSKVLLHQVDKGAGEDIRSIACRPQENGHWRVGAANRQSIRCALRFVNRAHNSSVVLPLALSCIHKLRERFEVFMWVVNRPDVIWNRNVRYVTAPDHVWRNICRDNEAARCYVNVYEDLIDELRILFEPEGGNEPQAEGDAADQRLHTVPIHQDPPAEEVPVIDLEAPDPIMTNDVVVPTIHIQTSSSDHRLLSGGSSTRNTPLTAMPILSSNYQASHLLAIQFECVVPTRVQMDTRRAPQVLMPPMQHQLKRTISE</sequence>
<evidence type="ECO:0000256" key="5">
    <source>
        <dbReference type="SAM" id="MobiDB-lite"/>
    </source>
</evidence>
<dbReference type="AlphaFoldDB" id="A0AAW2VQ12"/>
<evidence type="ECO:0000256" key="4">
    <source>
        <dbReference type="PROSITE-ProRule" id="PRU01343"/>
    </source>
</evidence>
<keyword evidence="2 4" id="KW-0863">Zinc-finger</keyword>
<keyword evidence="6" id="KW-0812">Transmembrane</keyword>